<keyword evidence="3" id="KW-1185">Reference proteome</keyword>
<dbReference type="InterPro" id="IPR016181">
    <property type="entry name" value="Acyl_CoA_acyltransferase"/>
</dbReference>
<organism evidence="2 3">
    <name type="scientific">Paenibacillus thailandensis</name>
    <dbReference type="NCBI Taxonomy" id="393250"/>
    <lineage>
        <taxon>Bacteria</taxon>
        <taxon>Bacillati</taxon>
        <taxon>Bacillota</taxon>
        <taxon>Bacilli</taxon>
        <taxon>Bacillales</taxon>
        <taxon>Paenibacillaceae</taxon>
        <taxon>Paenibacillus</taxon>
    </lineage>
</organism>
<evidence type="ECO:0000259" key="1">
    <source>
        <dbReference type="PROSITE" id="PS51186"/>
    </source>
</evidence>
<keyword evidence="2" id="KW-0012">Acyltransferase</keyword>
<evidence type="ECO:0000313" key="3">
    <source>
        <dbReference type="Proteomes" id="UP001597493"/>
    </source>
</evidence>
<dbReference type="EC" id="2.3.-.-" evidence="2"/>
<protein>
    <submittedName>
        <fullName evidence="2">GNAT family N-acetyltransferase</fullName>
        <ecNumber evidence="2">2.3.-.-</ecNumber>
    </submittedName>
</protein>
<dbReference type="SUPFAM" id="SSF55729">
    <property type="entry name" value="Acyl-CoA N-acyltransferases (Nat)"/>
    <property type="match status" value="1"/>
</dbReference>
<name>A0ABW5R1J7_9BACL</name>
<feature type="domain" description="N-acetyltransferase" evidence="1">
    <location>
        <begin position="1"/>
        <end position="145"/>
    </location>
</feature>
<evidence type="ECO:0000313" key="2">
    <source>
        <dbReference type="EMBL" id="MFD2661733.1"/>
    </source>
</evidence>
<dbReference type="InterPro" id="IPR000182">
    <property type="entry name" value="GNAT_dom"/>
</dbReference>
<proteinExistence type="predicted"/>
<gene>
    <name evidence="2" type="ORF">ACFSW5_15880</name>
</gene>
<dbReference type="EMBL" id="JBHUMY010000016">
    <property type="protein sequence ID" value="MFD2661733.1"/>
    <property type="molecule type" value="Genomic_DNA"/>
</dbReference>
<sequence>MAIRLYGRDDFHKCVNTFIGVFNQEPWNDEWSEASAEQYLRDYTDTPGFMGVVAEEAGEIYGFIFGCRKRWWSGEEFYVHEMCVSKAKQNAGIGSNLLTFLEKRLQAGGAARITLLTDKGIPAEAFYKKNGFVQVERLIFLSKKI</sequence>
<accession>A0ABW5R1J7</accession>
<dbReference type="CDD" id="cd04301">
    <property type="entry name" value="NAT_SF"/>
    <property type="match status" value="1"/>
</dbReference>
<dbReference type="PROSITE" id="PS51186">
    <property type="entry name" value="GNAT"/>
    <property type="match status" value="1"/>
</dbReference>
<dbReference type="Proteomes" id="UP001597493">
    <property type="component" value="Unassembled WGS sequence"/>
</dbReference>
<dbReference type="GO" id="GO:0016746">
    <property type="term" value="F:acyltransferase activity"/>
    <property type="evidence" value="ECO:0007669"/>
    <property type="project" value="UniProtKB-KW"/>
</dbReference>
<dbReference type="Gene3D" id="3.40.630.30">
    <property type="match status" value="1"/>
</dbReference>
<dbReference type="Pfam" id="PF00583">
    <property type="entry name" value="Acetyltransf_1"/>
    <property type="match status" value="1"/>
</dbReference>
<dbReference type="RefSeq" id="WP_379274949.1">
    <property type="nucleotide sequence ID" value="NZ_JBHUGT010000012.1"/>
</dbReference>
<reference evidence="3" key="1">
    <citation type="journal article" date="2019" name="Int. J. Syst. Evol. Microbiol.">
        <title>The Global Catalogue of Microorganisms (GCM) 10K type strain sequencing project: providing services to taxonomists for standard genome sequencing and annotation.</title>
        <authorList>
            <consortium name="The Broad Institute Genomics Platform"/>
            <consortium name="The Broad Institute Genome Sequencing Center for Infectious Disease"/>
            <person name="Wu L."/>
            <person name="Ma J."/>
        </authorList>
    </citation>
    <scope>NUCLEOTIDE SEQUENCE [LARGE SCALE GENOMIC DNA]</scope>
    <source>
        <strain evidence="3">TISTR 1827</strain>
    </source>
</reference>
<comment type="caution">
    <text evidence="2">The sequence shown here is derived from an EMBL/GenBank/DDBJ whole genome shotgun (WGS) entry which is preliminary data.</text>
</comment>
<keyword evidence="2" id="KW-0808">Transferase</keyword>